<evidence type="ECO:0000256" key="2">
    <source>
        <dbReference type="SAM" id="MobiDB-lite"/>
    </source>
</evidence>
<dbReference type="GO" id="GO:0008270">
    <property type="term" value="F:zinc ion binding"/>
    <property type="evidence" value="ECO:0007669"/>
    <property type="project" value="InterPro"/>
</dbReference>
<proteinExistence type="predicted"/>
<organism evidence="3 4">
    <name type="scientific">Parathielavia hyrcaniae</name>
    <dbReference type="NCBI Taxonomy" id="113614"/>
    <lineage>
        <taxon>Eukaryota</taxon>
        <taxon>Fungi</taxon>
        <taxon>Dikarya</taxon>
        <taxon>Ascomycota</taxon>
        <taxon>Pezizomycotina</taxon>
        <taxon>Sordariomycetes</taxon>
        <taxon>Sordariomycetidae</taxon>
        <taxon>Sordariales</taxon>
        <taxon>Chaetomiaceae</taxon>
        <taxon>Parathielavia</taxon>
    </lineage>
</organism>
<name>A0AAN6T3F1_9PEZI</name>
<dbReference type="Proteomes" id="UP001305647">
    <property type="component" value="Unassembled WGS sequence"/>
</dbReference>
<feature type="region of interest" description="Disordered" evidence="2">
    <location>
        <begin position="397"/>
        <end position="422"/>
    </location>
</feature>
<reference evidence="3" key="1">
    <citation type="journal article" date="2023" name="Mol. Phylogenet. Evol.">
        <title>Genome-scale phylogeny and comparative genomics of the fungal order Sordariales.</title>
        <authorList>
            <person name="Hensen N."/>
            <person name="Bonometti L."/>
            <person name="Westerberg I."/>
            <person name="Brannstrom I.O."/>
            <person name="Guillou S."/>
            <person name="Cros-Aarteil S."/>
            <person name="Calhoun S."/>
            <person name="Haridas S."/>
            <person name="Kuo A."/>
            <person name="Mondo S."/>
            <person name="Pangilinan J."/>
            <person name="Riley R."/>
            <person name="LaButti K."/>
            <person name="Andreopoulos B."/>
            <person name="Lipzen A."/>
            <person name="Chen C."/>
            <person name="Yan M."/>
            <person name="Daum C."/>
            <person name="Ng V."/>
            <person name="Clum A."/>
            <person name="Steindorff A."/>
            <person name="Ohm R.A."/>
            <person name="Martin F."/>
            <person name="Silar P."/>
            <person name="Natvig D.O."/>
            <person name="Lalanne C."/>
            <person name="Gautier V."/>
            <person name="Ament-Velasquez S.L."/>
            <person name="Kruys A."/>
            <person name="Hutchinson M.I."/>
            <person name="Powell A.J."/>
            <person name="Barry K."/>
            <person name="Miller A.N."/>
            <person name="Grigoriev I.V."/>
            <person name="Debuchy R."/>
            <person name="Gladieux P."/>
            <person name="Hiltunen Thoren M."/>
            <person name="Johannesson H."/>
        </authorList>
    </citation>
    <scope>NUCLEOTIDE SEQUENCE</scope>
    <source>
        <strain evidence="3">CBS 757.83</strain>
    </source>
</reference>
<dbReference type="EMBL" id="MU863630">
    <property type="protein sequence ID" value="KAK4102821.1"/>
    <property type="molecule type" value="Genomic_DNA"/>
</dbReference>
<sequence length="825" mass="86850">MARHGSVGAFSGFSVCQPALGAPLQWLPAIGTPELDDMINAFLPGPASIQDKRAHVSMDFFEYSRQTGETFKFYPVPSPSFTPVTASPASSALYDSGYASSFNPSPVLSDQGSWTQSPVSFAPAVADAGIMARASVPKKSSTSSSRQQAVDFASHPGMRILTKDGKDVTNSASRGCKTKEQRDHAHLMRIIKACDSCRRKKIRCDPSHRKRNASQASAAQAEQKPAKRQRKAEESTPVAVVGTPVDIVALDAFASEVLSFPTFETSYPQNLEEYWNEFTTLDQEAVAVAHGAAIDDFLLDSFTDLQSFVSPSSGSSTTSPSQVFTPFSPARSGASPVAASSVAVDVSGEASLEDLTVPYLNPGAAHGTNYVDFNLYSPGPEVFEDDPVLQMRELRSQQHSPQSPRLAAHHTFPQNSPSTSTADVAWATHADQLSAGERHTISTSPADVAWYYDPGDTDCDKARCNNHSPRASPTMTRRDRLVEEQTGGSDGEEGGGRSPMNGQATNRVRLVDGLGSGFFSDSLTSSAVSETSAPATHYSSVSIVVANAPQSPVSPSTAPRPRRVIATAPDRPSSPVCSSGSRMLASTVKSSLPTTSACTQSSLGGLDAAFSTVGREPCEAALSVAACRGVLRSGQRYPSSTLSSQSLAGRESGSSARLLEGQHVAVNAALATTTTTTILLSTLPTRRNVAGEAVAYHTTPPSFLQLAVFGLVSVLCAAALLVAVQAHHLLASQVSLVNILAITSISLARFAGPSSSGATRVAASKKKILPQQPPTPSSGIVDNVKSKIQAVVSGSLFSDLRSTVSRRAARNLVPRLPSSVRALRL</sequence>
<feature type="compositionally biased region" description="Polar residues" evidence="2">
    <location>
        <begin position="412"/>
        <end position="422"/>
    </location>
</feature>
<feature type="region of interest" description="Disordered" evidence="2">
    <location>
        <begin position="549"/>
        <end position="581"/>
    </location>
</feature>
<comment type="caution">
    <text evidence="3">The sequence shown here is derived from an EMBL/GenBank/DDBJ whole genome shotgun (WGS) entry which is preliminary data.</text>
</comment>
<feature type="region of interest" description="Disordered" evidence="2">
    <location>
        <begin position="463"/>
        <end position="503"/>
    </location>
</feature>
<feature type="region of interest" description="Disordered" evidence="2">
    <location>
        <begin position="136"/>
        <end position="182"/>
    </location>
</feature>
<dbReference type="GO" id="GO:0000981">
    <property type="term" value="F:DNA-binding transcription factor activity, RNA polymerase II-specific"/>
    <property type="evidence" value="ECO:0007669"/>
    <property type="project" value="InterPro"/>
</dbReference>
<evidence type="ECO:0000256" key="1">
    <source>
        <dbReference type="ARBA" id="ARBA00023242"/>
    </source>
</evidence>
<protein>
    <recommendedName>
        <fullName evidence="5">Transcription factor</fullName>
    </recommendedName>
</protein>
<keyword evidence="1" id="KW-0539">Nucleus</keyword>
<dbReference type="AlphaFoldDB" id="A0AAN6T3F1"/>
<feature type="compositionally biased region" description="Polar residues" evidence="2">
    <location>
        <begin position="465"/>
        <end position="475"/>
    </location>
</feature>
<feature type="compositionally biased region" description="Low complexity" evidence="2">
    <location>
        <begin position="136"/>
        <end position="150"/>
    </location>
</feature>
<evidence type="ECO:0000313" key="3">
    <source>
        <dbReference type="EMBL" id="KAK4102821.1"/>
    </source>
</evidence>
<accession>A0AAN6T3F1</accession>
<dbReference type="CDD" id="cd00067">
    <property type="entry name" value="GAL4"/>
    <property type="match status" value="1"/>
</dbReference>
<keyword evidence="4" id="KW-1185">Reference proteome</keyword>
<gene>
    <name evidence="3" type="ORF">N658DRAFT_494884</name>
</gene>
<dbReference type="InterPro" id="IPR001138">
    <property type="entry name" value="Zn2Cys6_DnaBD"/>
</dbReference>
<evidence type="ECO:0000313" key="4">
    <source>
        <dbReference type="Proteomes" id="UP001305647"/>
    </source>
</evidence>
<feature type="region of interest" description="Disordered" evidence="2">
    <location>
        <begin position="205"/>
        <end position="237"/>
    </location>
</feature>
<reference evidence="3" key="2">
    <citation type="submission" date="2023-05" db="EMBL/GenBank/DDBJ databases">
        <authorList>
            <consortium name="Lawrence Berkeley National Laboratory"/>
            <person name="Steindorff A."/>
            <person name="Hensen N."/>
            <person name="Bonometti L."/>
            <person name="Westerberg I."/>
            <person name="Brannstrom I.O."/>
            <person name="Guillou S."/>
            <person name="Cros-Aarteil S."/>
            <person name="Calhoun S."/>
            <person name="Haridas S."/>
            <person name="Kuo A."/>
            <person name="Mondo S."/>
            <person name="Pangilinan J."/>
            <person name="Riley R."/>
            <person name="Labutti K."/>
            <person name="Andreopoulos B."/>
            <person name="Lipzen A."/>
            <person name="Chen C."/>
            <person name="Yanf M."/>
            <person name="Daum C."/>
            <person name="Ng V."/>
            <person name="Clum A."/>
            <person name="Ohm R."/>
            <person name="Martin F."/>
            <person name="Silar P."/>
            <person name="Natvig D."/>
            <person name="Lalanne C."/>
            <person name="Gautier V."/>
            <person name="Ament-Velasquez S.L."/>
            <person name="Kruys A."/>
            <person name="Hutchinson M.I."/>
            <person name="Powell A.J."/>
            <person name="Barry K."/>
            <person name="Miller A.N."/>
            <person name="Grigoriev I.V."/>
            <person name="Debuchy R."/>
            <person name="Gladieux P."/>
            <person name="Thoren M.H."/>
            <person name="Johannesson H."/>
        </authorList>
    </citation>
    <scope>NUCLEOTIDE SEQUENCE</scope>
    <source>
        <strain evidence="3">CBS 757.83</strain>
    </source>
</reference>
<evidence type="ECO:0008006" key="5">
    <source>
        <dbReference type="Google" id="ProtNLM"/>
    </source>
</evidence>